<dbReference type="AlphaFoldDB" id="X6MEN7"/>
<name>X6MEN7_RETFI</name>
<dbReference type="EMBL" id="ASPP01021377">
    <property type="protein sequence ID" value="ETO12473.1"/>
    <property type="molecule type" value="Genomic_DNA"/>
</dbReference>
<protein>
    <submittedName>
        <fullName evidence="1">Uncharacterized protein</fullName>
    </submittedName>
</protein>
<dbReference type="InterPro" id="IPR036322">
    <property type="entry name" value="WD40_repeat_dom_sf"/>
</dbReference>
<proteinExistence type="predicted"/>
<organism evidence="1 2">
    <name type="scientific">Reticulomyxa filosa</name>
    <dbReference type="NCBI Taxonomy" id="46433"/>
    <lineage>
        <taxon>Eukaryota</taxon>
        <taxon>Sar</taxon>
        <taxon>Rhizaria</taxon>
        <taxon>Retaria</taxon>
        <taxon>Foraminifera</taxon>
        <taxon>Monothalamids</taxon>
        <taxon>Reticulomyxidae</taxon>
        <taxon>Reticulomyxa</taxon>
    </lineage>
</organism>
<accession>X6MEN7</accession>
<dbReference type="SUPFAM" id="SSF50978">
    <property type="entry name" value="WD40 repeat-like"/>
    <property type="match status" value="1"/>
</dbReference>
<comment type="caution">
    <text evidence="1">The sequence shown here is derived from an EMBL/GenBank/DDBJ whole genome shotgun (WGS) entry which is preliminary data.</text>
</comment>
<gene>
    <name evidence="1" type="ORF">RFI_24904</name>
</gene>
<sequence length="240" mass="27913">MYICIYVYELCVCEIIQQAEVHRTSPTNIITWRNENELFTASDDNTIVHVDIRKISDRKQNESKEPWVIHRFDGKARNLGWMKNVEVVSDQYIMSFSSMNGSRSRFPSTVVLWDVINQQYVQTLLQGCFIRMKYNNIRKQLYLASEGSLVMIDDWDLQPFFLQAKTRPRVIPPCMYDEDAFGMPCARRRSTSSPDPVDSRSCFLAFPKDCFNSGMQGNRNCLEVLEYANVCRNSLQVSIL</sequence>
<dbReference type="Proteomes" id="UP000023152">
    <property type="component" value="Unassembled WGS sequence"/>
</dbReference>
<reference evidence="1 2" key="1">
    <citation type="journal article" date="2013" name="Curr. Biol.">
        <title>The Genome of the Foraminiferan Reticulomyxa filosa.</title>
        <authorList>
            <person name="Glockner G."/>
            <person name="Hulsmann N."/>
            <person name="Schleicher M."/>
            <person name="Noegel A.A."/>
            <person name="Eichinger L."/>
            <person name="Gallinger C."/>
            <person name="Pawlowski J."/>
            <person name="Sierra R."/>
            <person name="Euteneuer U."/>
            <person name="Pillet L."/>
            <person name="Moustafa A."/>
            <person name="Platzer M."/>
            <person name="Groth M."/>
            <person name="Szafranski K."/>
            <person name="Schliwa M."/>
        </authorList>
    </citation>
    <scope>NUCLEOTIDE SEQUENCE [LARGE SCALE GENOMIC DNA]</scope>
</reference>
<keyword evidence="2" id="KW-1185">Reference proteome</keyword>
<evidence type="ECO:0000313" key="2">
    <source>
        <dbReference type="Proteomes" id="UP000023152"/>
    </source>
</evidence>
<feature type="non-terminal residue" evidence="1">
    <location>
        <position position="240"/>
    </location>
</feature>
<evidence type="ECO:0000313" key="1">
    <source>
        <dbReference type="EMBL" id="ETO12473.1"/>
    </source>
</evidence>